<reference evidence="2 3" key="1">
    <citation type="journal article" date="2018" name="Int. J. Syst. Evol. Microbiol.">
        <title>Whole-genome-based revisit of Photorhabdus phylogeny: proposal for the elevation of most Photorhabdus subspecies to the species level and description of one novel species Photorhabdus bodei sp. nov., and one novel subspecies Photorhabdus laumondii subsp. clarkei subsp. nov.</title>
        <authorList>
            <person name="Machado R.A.R."/>
            <person name="Wuthrich D."/>
            <person name="Kuhnert P."/>
            <person name="Arce C.C.M."/>
            <person name="Thonen L."/>
            <person name="Ruiz C."/>
            <person name="Zhang X."/>
            <person name="Robert C.A.M."/>
            <person name="Karimi J."/>
            <person name="Kamali S."/>
            <person name="Ma J."/>
            <person name="Bruggmann R."/>
            <person name="Erb M."/>
        </authorList>
    </citation>
    <scope>NUCLEOTIDE SEQUENCE [LARGE SCALE GENOMIC DNA]</scope>
    <source>
        <strain evidence="2 3">LJ24-63</strain>
    </source>
</reference>
<proteinExistence type="predicted"/>
<evidence type="ECO:0000313" key="3">
    <source>
        <dbReference type="Proteomes" id="UP000250919"/>
    </source>
</evidence>
<dbReference type="EMBL" id="NSCM01000078">
    <property type="protein sequence ID" value="RAX07015.1"/>
    <property type="molecule type" value="Genomic_DNA"/>
</dbReference>
<dbReference type="AlphaFoldDB" id="A0A329WSS3"/>
<feature type="domain" description="Immunity protein 43" evidence="1">
    <location>
        <begin position="22"/>
        <end position="223"/>
    </location>
</feature>
<comment type="caution">
    <text evidence="2">The sequence shown here is derived from an EMBL/GenBank/DDBJ whole genome shotgun (WGS) entry which is preliminary data.</text>
</comment>
<sequence>MVWSSVYNQMWESKLMNYYVLMNDYNSSLMPRYLHAIVDTEKQINEKWDYEGSKHDIPYYLLDKECPDTLYLLCNKNIGKLGFNYYQHNMAHILSDRFFNIINEFKLSDHVLKKLIATSIKDGKTINNSLNYLFFTDKELFLNEKYSILEKDKYGNLIPHKLSFHNESLNYDIFSIRTTLLAGFIFISEKVANRLIKENIKGIKLIKLDEVLSHYCVDFKYDIKSNVKKGKIKLP</sequence>
<dbReference type="Pfam" id="PF15570">
    <property type="entry name" value="Imm43"/>
    <property type="match status" value="1"/>
</dbReference>
<organism evidence="2 3">
    <name type="scientific">Photorhabdus bodei</name>
    <dbReference type="NCBI Taxonomy" id="2029681"/>
    <lineage>
        <taxon>Bacteria</taxon>
        <taxon>Pseudomonadati</taxon>
        <taxon>Pseudomonadota</taxon>
        <taxon>Gammaproteobacteria</taxon>
        <taxon>Enterobacterales</taxon>
        <taxon>Morganellaceae</taxon>
        <taxon>Photorhabdus</taxon>
    </lineage>
</organism>
<gene>
    <name evidence="2" type="ORF">CKY02_21710</name>
</gene>
<protein>
    <recommendedName>
        <fullName evidence="1">Immunity protein 43 domain-containing protein</fullName>
    </recommendedName>
</protein>
<evidence type="ECO:0000313" key="2">
    <source>
        <dbReference type="EMBL" id="RAX07015.1"/>
    </source>
</evidence>
<dbReference type="InterPro" id="IPR029079">
    <property type="entry name" value="Imm43"/>
</dbReference>
<evidence type="ECO:0000259" key="1">
    <source>
        <dbReference type="Pfam" id="PF15570"/>
    </source>
</evidence>
<accession>A0A329WSS3</accession>
<name>A0A329WSS3_9GAMM</name>
<dbReference type="Proteomes" id="UP000250919">
    <property type="component" value="Unassembled WGS sequence"/>
</dbReference>